<organism evidence="1 2">
    <name type="scientific">Ceratitis capitata</name>
    <name type="common">Mediterranean fruit fly</name>
    <name type="synonym">Tephritis capitata</name>
    <dbReference type="NCBI Taxonomy" id="7213"/>
    <lineage>
        <taxon>Eukaryota</taxon>
        <taxon>Metazoa</taxon>
        <taxon>Ecdysozoa</taxon>
        <taxon>Arthropoda</taxon>
        <taxon>Hexapoda</taxon>
        <taxon>Insecta</taxon>
        <taxon>Pterygota</taxon>
        <taxon>Neoptera</taxon>
        <taxon>Endopterygota</taxon>
        <taxon>Diptera</taxon>
        <taxon>Brachycera</taxon>
        <taxon>Muscomorpha</taxon>
        <taxon>Tephritoidea</taxon>
        <taxon>Tephritidae</taxon>
        <taxon>Ceratitis</taxon>
        <taxon>Ceratitis</taxon>
    </lineage>
</organism>
<proteinExistence type="predicted"/>
<sequence>MDIAARYNNDYYNILFPTVINSTANVDGHSKSDEDRKARVRAIAINSRRGGEYGSFSTSVVGLVVDRGEDDNFFYDETKRNDQQEKVNSNDYYISSEDVYFSNGDDQELTNTSQDVPELKAKLTEQTTPRRVVVTATTVDPLESLSSKKSIRVHLKSEVGPTQTIDIQKNVVNSIAMPLIMMCSKARRFINIKTITYQVEKSWIQ</sequence>
<evidence type="ECO:0000313" key="2">
    <source>
        <dbReference type="Proteomes" id="UP000606786"/>
    </source>
</evidence>
<reference evidence="1" key="1">
    <citation type="submission" date="2020-11" db="EMBL/GenBank/DDBJ databases">
        <authorList>
            <person name="Whitehead M."/>
        </authorList>
    </citation>
    <scope>NUCLEOTIDE SEQUENCE</scope>
    <source>
        <strain evidence="1">EGII</strain>
    </source>
</reference>
<gene>
    <name evidence="1" type="ORF">CCAP1982_LOCUS22658</name>
</gene>
<name>A0A811VHA7_CERCA</name>
<dbReference type="EMBL" id="CAJHJT010000056">
    <property type="protein sequence ID" value="CAD7014670.1"/>
    <property type="molecule type" value="Genomic_DNA"/>
</dbReference>
<evidence type="ECO:0000313" key="1">
    <source>
        <dbReference type="EMBL" id="CAD7014670.1"/>
    </source>
</evidence>
<accession>A0A811VHA7</accession>
<keyword evidence="2" id="KW-1185">Reference proteome</keyword>
<comment type="caution">
    <text evidence="1">The sequence shown here is derived from an EMBL/GenBank/DDBJ whole genome shotgun (WGS) entry which is preliminary data.</text>
</comment>
<protein>
    <submittedName>
        <fullName evidence="1">(Mediterranean fruit fly) hypothetical protein</fullName>
    </submittedName>
</protein>
<dbReference type="AlphaFoldDB" id="A0A811VHA7"/>
<dbReference type="Proteomes" id="UP000606786">
    <property type="component" value="Unassembled WGS sequence"/>
</dbReference>
<dbReference type="OrthoDB" id="10014052at2759"/>